<comment type="function">
    <text evidence="12">Converts sphingomyelin to ceramide.</text>
</comment>
<feature type="binding site" evidence="13">
    <location>
        <position position="221"/>
    </location>
    <ligand>
        <name>Zn(2+)</name>
        <dbReference type="ChEBI" id="CHEBI:29105"/>
        <label>2</label>
    </ligand>
</feature>
<reference evidence="18" key="1">
    <citation type="submission" date="2017-02" db="UniProtKB">
        <authorList>
            <consortium name="WormBaseParasite"/>
        </authorList>
    </citation>
    <scope>IDENTIFICATION</scope>
</reference>
<dbReference type="InterPro" id="IPR041805">
    <property type="entry name" value="ASMase/PPN1_MPP"/>
</dbReference>
<feature type="disulfide bond" evidence="14">
    <location>
        <begin position="165"/>
        <end position="192"/>
    </location>
</feature>
<evidence type="ECO:0000313" key="17">
    <source>
        <dbReference type="Proteomes" id="UP000038045"/>
    </source>
</evidence>
<dbReference type="InterPro" id="IPR011160">
    <property type="entry name" value="Sphingomy_PDE"/>
</dbReference>
<dbReference type="InterPro" id="IPR011001">
    <property type="entry name" value="Saposin-like"/>
</dbReference>
<dbReference type="SUPFAM" id="SSF47862">
    <property type="entry name" value="Saposin"/>
    <property type="match status" value="1"/>
</dbReference>
<dbReference type="GO" id="GO:0005764">
    <property type="term" value="C:lysosome"/>
    <property type="evidence" value="ECO:0007669"/>
    <property type="project" value="TreeGrafter"/>
</dbReference>
<keyword evidence="3" id="KW-0964">Secreted</keyword>
<evidence type="ECO:0000313" key="18">
    <source>
        <dbReference type="WBParaSite" id="PTRK_0001320600.1"/>
    </source>
</evidence>
<feature type="binding site" evidence="13">
    <location>
        <position position="261"/>
    </location>
    <ligand>
        <name>Zn(2+)</name>
        <dbReference type="ChEBI" id="CHEBI:29105"/>
        <label>2</label>
    </ligand>
</feature>
<evidence type="ECO:0000256" key="8">
    <source>
        <dbReference type="ARBA" id="ARBA00023157"/>
    </source>
</evidence>
<keyword evidence="6 12" id="KW-0378">Hydrolase</keyword>
<feature type="signal peptide" evidence="15">
    <location>
        <begin position="1"/>
        <end position="22"/>
    </location>
</feature>
<comment type="similarity">
    <text evidence="2 12">Belongs to the acid sphingomyelinase family.</text>
</comment>
<feature type="domain" description="Saposin B-type" evidence="16">
    <location>
        <begin position="23"/>
        <end position="106"/>
    </location>
</feature>
<dbReference type="CDD" id="cd00842">
    <property type="entry name" value="MPP_ASMase"/>
    <property type="match status" value="1"/>
</dbReference>
<keyword evidence="17" id="KW-1185">Reference proteome</keyword>
<evidence type="ECO:0000256" key="12">
    <source>
        <dbReference type="PIRNR" id="PIRNR000948"/>
    </source>
</evidence>
<dbReference type="EC" id="3.1.4.12" evidence="12"/>
<feature type="binding site" evidence="13">
    <location>
        <position position="221"/>
    </location>
    <ligand>
        <name>Zn(2+)</name>
        <dbReference type="ChEBI" id="CHEBI:29105"/>
        <label>1</label>
    </ligand>
</feature>
<feature type="disulfide bond" evidence="14">
    <location>
        <begin position="58"/>
        <end position="69"/>
    </location>
</feature>
<dbReference type="GO" id="GO:0061750">
    <property type="term" value="F:acid sphingomyelin phosphodiesterase activity"/>
    <property type="evidence" value="ECO:0007669"/>
    <property type="project" value="TreeGrafter"/>
</dbReference>
<keyword evidence="7 13" id="KW-0862">Zinc</keyword>
<keyword evidence="4 13" id="KW-0479">Metal-binding</keyword>
<comment type="catalytic activity">
    <reaction evidence="11">
        <text>a sphingomyelin + H2O = phosphocholine + an N-acylsphing-4-enine + H(+)</text>
        <dbReference type="Rhea" id="RHEA:19253"/>
        <dbReference type="ChEBI" id="CHEBI:15377"/>
        <dbReference type="ChEBI" id="CHEBI:15378"/>
        <dbReference type="ChEBI" id="CHEBI:17636"/>
        <dbReference type="ChEBI" id="CHEBI:52639"/>
        <dbReference type="ChEBI" id="CHEBI:295975"/>
        <dbReference type="EC" id="3.1.4.12"/>
    </reaction>
    <physiologicalReaction direction="left-to-right" evidence="11">
        <dbReference type="Rhea" id="RHEA:19254"/>
    </physiologicalReaction>
</comment>
<dbReference type="PANTHER" id="PTHR10340">
    <property type="entry name" value="SPHINGOMYELIN PHOSPHODIESTERASE"/>
    <property type="match status" value="1"/>
</dbReference>
<dbReference type="InterPro" id="IPR045473">
    <property type="entry name" value="ASM_C"/>
</dbReference>
<dbReference type="GO" id="GO:0046872">
    <property type="term" value="F:metal ion binding"/>
    <property type="evidence" value="ECO:0007669"/>
    <property type="project" value="UniProtKB-KW"/>
</dbReference>
<dbReference type="PIRSF" id="PIRSF000948">
    <property type="entry name" value="Sphingomy_PDE"/>
    <property type="match status" value="1"/>
</dbReference>
<feature type="chain" id="PRO_5005892311" description="Sphingomyelin phosphodiesterase" evidence="15">
    <location>
        <begin position="23"/>
        <end position="612"/>
    </location>
</feature>
<evidence type="ECO:0000256" key="3">
    <source>
        <dbReference type="ARBA" id="ARBA00022525"/>
    </source>
</evidence>
<keyword evidence="10 12" id="KW-0326">Glycosidase</keyword>
<dbReference type="PANTHER" id="PTHR10340:SF31">
    <property type="entry name" value="SPHINGOMYELIN PHOSPHODIESTERASE ASM-3-RELATED"/>
    <property type="match status" value="1"/>
</dbReference>
<feature type="disulfide bond" evidence="14">
    <location>
        <begin position="542"/>
        <end position="554"/>
    </location>
</feature>
<evidence type="ECO:0000256" key="14">
    <source>
        <dbReference type="PIRSR" id="PIRSR000948-2"/>
    </source>
</evidence>
<evidence type="ECO:0000256" key="7">
    <source>
        <dbReference type="ARBA" id="ARBA00022833"/>
    </source>
</evidence>
<protein>
    <recommendedName>
        <fullName evidence="12">Sphingomyelin phosphodiesterase</fullName>
        <ecNumber evidence="12">3.1.4.12</ecNumber>
    </recommendedName>
</protein>
<dbReference type="InterPro" id="IPR029052">
    <property type="entry name" value="Metallo-depent_PP-like"/>
</dbReference>
<evidence type="ECO:0000259" key="16">
    <source>
        <dbReference type="PROSITE" id="PS50015"/>
    </source>
</evidence>
<dbReference type="STRING" id="131310.A0A0N4ZWZ1"/>
<sequence>MKLLSIILFSLFLFSLNNNVKTDSEACSTCFTVVTLLHQLWGSSMVDDCLADALTFVCETLKIEDNFVCKGIIGDFKDEFFYVAGQLIVNPQEICSVIIEDCGTPILELGSNWTIPIPGGKPSVQVPPIPDKSKPKLKVLHISDIHIDSQYTPGSEADCSEPQCCRPPKDVNEIVLDTIKVPAPKWGYVGNCDIPYATLENMLQHISNTHKDIDYIVVSGDLESHADWDYTKEGHVETVKNISNLFKTYFPNTNSYFAVGNHEGVPIDNFAAHNVPERFNMTWLYGSMADSWKQWIPSNQLNVVRYIGSYMKQIYKGLRLISLNNGLGDSVNFFLYINQTDPDGSMSWFAKQLADAEAAGDKVHVVAHIPGGSSEALEGWAKNYYNLINRYENTVMAQFFGHTHSEEFYLTYENMNDGRSRPTSVIYSAPSVTTYSSYNPAYRIYSVDGNYDGSTFQLLDFEEWYLDLATQGNSDNPIWQQLYSSVLQEYSIPSLKANDWNDLLIHFMNYGKDDILFQKYIKNYYRRSNMTCDESCFRSHLCSIRQAHHSELLCNDIPLLIKEEFDGTRKGRKNLFKKTKYTNKTKFDHLPKNINALKMYILNAIPKDKCQI</sequence>
<name>A0A0N4ZWZ1_PARTI</name>
<keyword evidence="9" id="KW-0325">Glycoprotein</keyword>
<dbReference type="GO" id="GO:0016020">
    <property type="term" value="C:membrane"/>
    <property type="evidence" value="ECO:0007669"/>
    <property type="project" value="GOC"/>
</dbReference>
<accession>A0A0N4ZWZ1</accession>
<feature type="disulfide bond" evidence="14">
    <location>
        <begin position="532"/>
        <end position="536"/>
    </location>
</feature>
<evidence type="ECO:0000256" key="4">
    <source>
        <dbReference type="ARBA" id="ARBA00022723"/>
    </source>
</evidence>
<dbReference type="Pfam" id="PF00149">
    <property type="entry name" value="Metallophos"/>
    <property type="match status" value="1"/>
</dbReference>
<feature type="binding site" evidence="13">
    <location>
        <position position="404"/>
    </location>
    <ligand>
        <name>Zn(2+)</name>
        <dbReference type="ChEBI" id="CHEBI:29105"/>
        <label>1</label>
    </ligand>
</feature>
<evidence type="ECO:0000256" key="9">
    <source>
        <dbReference type="ARBA" id="ARBA00023180"/>
    </source>
</evidence>
<dbReference type="Pfam" id="PF19272">
    <property type="entry name" value="ASMase_C"/>
    <property type="match status" value="1"/>
</dbReference>
<organism evidence="17 18">
    <name type="scientific">Parastrongyloides trichosuri</name>
    <name type="common">Possum-specific nematode worm</name>
    <dbReference type="NCBI Taxonomy" id="131310"/>
    <lineage>
        <taxon>Eukaryota</taxon>
        <taxon>Metazoa</taxon>
        <taxon>Ecdysozoa</taxon>
        <taxon>Nematoda</taxon>
        <taxon>Chromadorea</taxon>
        <taxon>Rhabditida</taxon>
        <taxon>Tylenchina</taxon>
        <taxon>Panagrolaimomorpha</taxon>
        <taxon>Strongyloidoidea</taxon>
        <taxon>Strongyloididae</taxon>
        <taxon>Parastrongyloides</taxon>
    </lineage>
</organism>
<dbReference type="GO" id="GO:0046513">
    <property type="term" value="P:ceramide biosynthetic process"/>
    <property type="evidence" value="ECO:0007669"/>
    <property type="project" value="TreeGrafter"/>
</dbReference>
<dbReference type="SMART" id="SM00741">
    <property type="entry name" value="SapB"/>
    <property type="match status" value="1"/>
</dbReference>
<dbReference type="InterPro" id="IPR004843">
    <property type="entry name" value="Calcineurin-like_PHP"/>
</dbReference>
<evidence type="ECO:0000256" key="10">
    <source>
        <dbReference type="ARBA" id="ARBA00023295"/>
    </source>
</evidence>
<dbReference type="InterPro" id="IPR008139">
    <property type="entry name" value="SaposinB_dom"/>
</dbReference>
<evidence type="ECO:0000256" key="1">
    <source>
        <dbReference type="ARBA" id="ARBA00004613"/>
    </source>
</evidence>
<feature type="binding site" evidence="13">
    <location>
        <position position="402"/>
    </location>
    <ligand>
        <name>Zn(2+)</name>
        <dbReference type="ChEBI" id="CHEBI:29105"/>
        <label>2</label>
    </ligand>
</feature>
<evidence type="ECO:0000256" key="11">
    <source>
        <dbReference type="ARBA" id="ARBA00047268"/>
    </source>
</evidence>
<dbReference type="Proteomes" id="UP000038045">
    <property type="component" value="Unplaced"/>
</dbReference>
<keyword evidence="5 15" id="KW-0732">Signal</keyword>
<comment type="cofactor">
    <cofactor evidence="13">
        <name>Zn(2+)</name>
        <dbReference type="ChEBI" id="CHEBI:29105"/>
    </cofactor>
    <text evidence="13">Binds 2 Zn(2+) ions per subunit.</text>
</comment>
<feature type="binding site" evidence="13">
    <location>
        <position position="368"/>
    </location>
    <ligand>
        <name>Zn(2+)</name>
        <dbReference type="ChEBI" id="CHEBI:29105"/>
        <label>2</label>
    </ligand>
</feature>
<evidence type="ECO:0000256" key="5">
    <source>
        <dbReference type="ARBA" id="ARBA00022729"/>
    </source>
</evidence>
<proteinExistence type="inferred from homology"/>
<evidence type="ECO:0000256" key="6">
    <source>
        <dbReference type="ARBA" id="ARBA00022801"/>
    </source>
</evidence>
<dbReference type="PROSITE" id="PS50015">
    <property type="entry name" value="SAP_B"/>
    <property type="match status" value="1"/>
</dbReference>
<comment type="subcellular location">
    <subcellularLocation>
        <location evidence="1">Secreted</location>
    </subcellularLocation>
</comment>
<dbReference type="WBParaSite" id="PTRK_0001320600.1">
    <property type="protein sequence ID" value="PTRK_0001320600.1"/>
    <property type="gene ID" value="PTRK_0001320600"/>
</dbReference>
<feature type="disulfide bond" evidence="14">
    <location>
        <begin position="30"/>
        <end position="95"/>
    </location>
</feature>
<feature type="binding site" evidence="13">
    <location>
        <position position="146"/>
    </location>
    <ligand>
        <name>Zn(2+)</name>
        <dbReference type="ChEBI" id="CHEBI:29105"/>
        <label>1</label>
    </ligand>
</feature>
<dbReference type="SUPFAM" id="SSF56300">
    <property type="entry name" value="Metallo-dependent phosphatases"/>
    <property type="match status" value="1"/>
</dbReference>
<dbReference type="GO" id="GO:0005615">
    <property type="term" value="C:extracellular space"/>
    <property type="evidence" value="ECO:0007669"/>
    <property type="project" value="TreeGrafter"/>
</dbReference>
<dbReference type="GO" id="GO:0016798">
    <property type="term" value="F:hydrolase activity, acting on glycosyl bonds"/>
    <property type="evidence" value="ECO:0007669"/>
    <property type="project" value="UniProtKB-KW"/>
</dbReference>
<keyword evidence="8 14" id="KW-1015">Disulfide bond</keyword>
<evidence type="ECO:0000256" key="2">
    <source>
        <dbReference type="ARBA" id="ARBA00008234"/>
    </source>
</evidence>
<evidence type="ECO:0000256" key="13">
    <source>
        <dbReference type="PIRSR" id="PIRSR000948-1"/>
    </source>
</evidence>
<feature type="disulfide bond" evidence="14">
    <location>
        <begin position="159"/>
        <end position="164"/>
    </location>
</feature>
<feature type="disulfide bond" evidence="14">
    <location>
        <begin position="27"/>
        <end position="102"/>
    </location>
</feature>
<dbReference type="Gene3D" id="3.60.21.10">
    <property type="match status" value="1"/>
</dbReference>
<dbReference type="GO" id="GO:0006685">
    <property type="term" value="P:sphingomyelin catabolic process"/>
    <property type="evidence" value="ECO:0007669"/>
    <property type="project" value="UniProtKB-UniRule"/>
</dbReference>
<dbReference type="AlphaFoldDB" id="A0A0N4ZWZ1"/>
<evidence type="ECO:0000256" key="15">
    <source>
        <dbReference type="SAM" id="SignalP"/>
    </source>
</evidence>
<feature type="binding site" evidence="13">
    <location>
        <position position="144"/>
    </location>
    <ligand>
        <name>Zn(2+)</name>
        <dbReference type="ChEBI" id="CHEBI:29105"/>
        <label>1</label>
    </ligand>
</feature>